<evidence type="ECO:0000313" key="2">
    <source>
        <dbReference type="Proteomes" id="UP001281761"/>
    </source>
</evidence>
<accession>A0ABQ9WR51</accession>
<organism evidence="1 2">
    <name type="scientific">Blattamonas nauphoetae</name>
    <dbReference type="NCBI Taxonomy" id="2049346"/>
    <lineage>
        <taxon>Eukaryota</taxon>
        <taxon>Metamonada</taxon>
        <taxon>Preaxostyla</taxon>
        <taxon>Oxymonadida</taxon>
        <taxon>Blattamonas</taxon>
    </lineage>
</organism>
<sequence>MHLYNNSFCLLSSSPIIPTSSCIHDHHSLFSWHHMGGRCRHQLCSPEDSNNNRNNFAPFGGIRFGLVDSRKPVPKMGEALGCDVENSLSLSSSIGNLDLNKLSTRRKRQCKSCNLFMKAGACVRMEVDMDSNRRTVQFFVNGRAGRCFVSGFPPSARIGITVFGQGTSFRIDRIARQPRPTPIDPEMGETSCPAFSNNLGYSLKWIAITFTPNWPNSKDDAVSARFLGSWIEQHVSPSAEQEMEQDNETRISRTLIAAHQLHSFCCLSSSSRFLVSDAEQCS</sequence>
<dbReference type="Proteomes" id="UP001281761">
    <property type="component" value="Unassembled WGS sequence"/>
</dbReference>
<evidence type="ECO:0000313" key="1">
    <source>
        <dbReference type="EMBL" id="KAK2941969.1"/>
    </source>
</evidence>
<dbReference type="EMBL" id="JARBJD010000446">
    <property type="protein sequence ID" value="KAK2941969.1"/>
    <property type="molecule type" value="Genomic_DNA"/>
</dbReference>
<proteinExistence type="predicted"/>
<name>A0ABQ9WR51_9EUKA</name>
<keyword evidence="2" id="KW-1185">Reference proteome</keyword>
<reference evidence="1 2" key="1">
    <citation type="journal article" date="2022" name="bioRxiv">
        <title>Genomics of Preaxostyla Flagellates Illuminates Evolutionary Transitions and the Path Towards Mitochondrial Loss.</title>
        <authorList>
            <person name="Novak L.V.F."/>
            <person name="Treitli S.C."/>
            <person name="Pyrih J."/>
            <person name="Halakuc P."/>
            <person name="Pipaliya S.V."/>
            <person name="Vacek V."/>
            <person name="Brzon O."/>
            <person name="Soukal P."/>
            <person name="Eme L."/>
            <person name="Dacks J.B."/>
            <person name="Karnkowska A."/>
            <person name="Elias M."/>
            <person name="Hampl V."/>
        </authorList>
    </citation>
    <scope>NUCLEOTIDE SEQUENCE [LARGE SCALE GENOMIC DNA]</scope>
    <source>
        <strain evidence="1">NAU3</strain>
        <tissue evidence="1">Gut</tissue>
    </source>
</reference>
<protein>
    <submittedName>
        <fullName evidence="1">Uncharacterized protein</fullName>
    </submittedName>
</protein>
<gene>
    <name evidence="1" type="ORF">BLNAU_23122</name>
</gene>
<comment type="caution">
    <text evidence="1">The sequence shown here is derived from an EMBL/GenBank/DDBJ whole genome shotgun (WGS) entry which is preliminary data.</text>
</comment>